<proteinExistence type="predicted"/>
<organism evidence="1 2">
    <name type="scientific">Candidatus Thiomargarita nelsonii</name>
    <dbReference type="NCBI Taxonomy" id="1003181"/>
    <lineage>
        <taxon>Bacteria</taxon>
        <taxon>Pseudomonadati</taxon>
        <taxon>Pseudomonadota</taxon>
        <taxon>Gammaproteobacteria</taxon>
        <taxon>Thiotrichales</taxon>
        <taxon>Thiotrichaceae</taxon>
        <taxon>Thiomargarita</taxon>
    </lineage>
</organism>
<accession>A0A0A6RRT3</accession>
<dbReference type="Proteomes" id="UP000030428">
    <property type="component" value="Unassembled WGS sequence"/>
</dbReference>
<comment type="caution">
    <text evidence="1">The sequence shown here is derived from an EMBL/GenBank/DDBJ whole genome shotgun (WGS) entry which is preliminary data.</text>
</comment>
<keyword evidence="2" id="KW-1185">Reference proteome</keyword>
<sequence length="77" mass="8783">MAHTIKHGCTGGNLHGYLMEKHSADGKNLIQRGILEQRDKYLKILMKSQKKIGFLSGDEHNFNFLKLNKKVNIYPDG</sequence>
<protein>
    <submittedName>
        <fullName evidence="1">Uncharacterized protein</fullName>
    </submittedName>
</protein>
<reference evidence="1 2" key="1">
    <citation type="journal article" date="2016" name="Front. Microbiol.">
        <title>Single-Cell (Meta-)Genomics of a Dimorphic Candidatus Thiomargarita nelsonii Reveals Genomic Plasticity.</title>
        <authorList>
            <person name="Flood B.E."/>
            <person name="Fliss P."/>
            <person name="Jones D.S."/>
            <person name="Dick G.J."/>
            <person name="Jain S."/>
            <person name="Kaster A.K."/>
            <person name="Winkel M."/>
            <person name="Mussmann M."/>
            <person name="Bailey J."/>
        </authorList>
    </citation>
    <scope>NUCLEOTIDE SEQUENCE [LARGE SCALE GENOMIC DNA]</scope>
    <source>
        <strain evidence="1">Hydrate Ridge</strain>
    </source>
</reference>
<gene>
    <name evidence="1" type="ORF">PN36_09330</name>
</gene>
<dbReference type="AlphaFoldDB" id="A0A0A6RRT3"/>
<evidence type="ECO:0000313" key="2">
    <source>
        <dbReference type="Proteomes" id="UP000030428"/>
    </source>
</evidence>
<evidence type="ECO:0000313" key="1">
    <source>
        <dbReference type="EMBL" id="KHD06596.1"/>
    </source>
</evidence>
<dbReference type="EMBL" id="JSZA02000028">
    <property type="protein sequence ID" value="KHD06596.1"/>
    <property type="molecule type" value="Genomic_DNA"/>
</dbReference>
<name>A0A0A6RRT3_9GAMM</name>